<dbReference type="PANTHER" id="PTHR21588">
    <property type="entry name" value="COILED-COIL-HELIX-COILED-COIL-HELIX DOMAIN CONTAINING 6"/>
    <property type="match status" value="1"/>
</dbReference>
<dbReference type="GO" id="GO:0007007">
    <property type="term" value="P:inner mitochondrial membrane organization"/>
    <property type="evidence" value="ECO:0007669"/>
    <property type="project" value="TreeGrafter"/>
</dbReference>
<sequence>MVPKRWQKEKRKTTKRWDDDIRQVAGKTWSRVARERSEWSRLEEVFANWQTDLQKHQPSPAPSPTPSYDQQIIQKEYASEEAYWTRRIENLKRAHDKAIAGMQTEYQKTLNEANELYSRAQDEKISGRMPPCEDEKAKVIHCYSVNPGRSLMCATVVNEFRDCVCRNRLATVSTMS</sequence>
<dbReference type="Proteomes" id="UP000299102">
    <property type="component" value="Unassembled WGS sequence"/>
</dbReference>
<accession>A0A4C1WX82</accession>
<proteinExistence type="predicted"/>
<dbReference type="GO" id="GO:0061617">
    <property type="term" value="C:MICOS complex"/>
    <property type="evidence" value="ECO:0007669"/>
    <property type="project" value="TreeGrafter"/>
</dbReference>
<evidence type="ECO:0008006" key="3">
    <source>
        <dbReference type="Google" id="ProtNLM"/>
    </source>
</evidence>
<dbReference type="STRING" id="151549.A0A4C1WX82"/>
<keyword evidence="2" id="KW-1185">Reference proteome</keyword>
<reference evidence="1 2" key="1">
    <citation type="journal article" date="2019" name="Commun. Biol.">
        <title>The bagworm genome reveals a unique fibroin gene that provides high tensile strength.</title>
        <authorList>
            <person name="Kono N."/>
            <person name="Nakamura H."/>
            <person name="Ohtoshi R."/>
            <person name="Tomita M."/>
            <person name="Numata K."/>
            <person name="Arakawa K."/>
        </authorList>
    </citation>
    <scope>NUCLEOTIDE SEQUENCE [LARGE SCALE GENOMIC DNA]</scope>
</reference>
<gene>
    <name evidence="1" type="ORF">EVAR_47176_1</name>
</gene>
<dbReference type="PANTHER" id="PTHR21588:SF18">
    <property type="entry name" value="MICOS COMPLEX SUBUNIT MIC19"/>
    <property type="match status" value="1"/>
</dbReference>
<name>A0A4C1WX82_EUMVA</name>
<dbReference type="InterPro" id="IPR052632">
    <property type="entry name" value="MICOS_subunit_Mic19"/>
</dbReference>
<comment type="caution">
    <text evidence="1">The sequence shown here is derived from an EMBL/GenBank/DDBJ whole genome shotgun (WGS) entry which is preliminary data.</text>
</comment>
<organism evidence="1 2">
    <name type="scientific">Eumeta variegata</name>
    <name type="common">Bagworm moth</name>
    <name type="synonym">Eumeta japonica</name>
    <dbReference type="NCBI Taxonomy" id="151549"/>
    <lineage>
        <taxon>Eukaryota</taxon>
        <taxon>Metazoa</taxon>
        <taxon>Ecdysozoa</taxon>
        <taxon>Arthropoda</taxon>
        <taxon>Hexapoda</taxon>
        <taxon>Insecta</taxon>
        <taxon>Pterygota</taxon>
        <taxon>Neoptera</taxon>
        <taxon>Endopterygota</taxon>
        <taxon>Lepidoptera</taxon>
        <taxon>Glossata</taxon>
        <taxon>Ditrysia</taxon>
        <taxon>Tineoidea</taxon>
        <taxon>Psychidae</taxon>
        <taxon>Oiketicinae</taxon>
        <taxon>Eumeta</taxon>
    </lineage>
</organism>
<protein>
    <recommendedName>
        <fullName evidence="3">MICOS complex subunit MIC19</fullName>
    </recommendedName>
</protein>
<dbReference type="OrthoDB" id="70030at2759"/>
<evidence type="ECO:0000313" key="2">
    <source>
        <dbReference type="Proteomes" id="UP000299102"/>
    </source>
</evidence>
<dbReference type="AlphaFoldDB" id="A0A4C1WX82"/>
<dbReference type="EMBL" id="BGZK01000652">
    <property type="protein sequence ID" value="GBP54674.1"/>
    <property type="molecule type" value="Genomic_DNA"/>
</dbReference>
<evidence type="ECO:0000313" key="1">
    <source>
        <dbReference type="EMBL" id="GBP54674.1"/>
    </source>
</evidence>